<gene>
    <name evidence="2" type="ORF">PG994_013093</name>
</gene>
<keyword evidence="1" id="KW-0732">Signal</keyword>
<protein>
    <submittedName>
        <fullName evidence="2">Uncharacterized protein</fullName>
    </submittedName>
</protein>
<accession>A0ABR1T7N0</accession>
<dbReference type="PANTHER" id="PTHR35204">
    <property type="entry name" value="YALI0A21131P"/>
    <property type="match status" value="1"/>
</dbReference>
<dbReference type="RefSeq" id="XP_066709463.1">
    <property type="nucleotide sequence ID" value="XM_066864502.1"/>
</dbReference>
<dbReference type="InterPro" id="IPR038921">
    <property type="entry name" value="YOR389W-like"/>
</dbReference>
<dbReference type="GeneID" id="92097565"/>
<reference evidence="2 3" key="1">
    <citation type="submission" date="2023-01" db="EMBL/GenBank/DDBJ databases">
        <title>Analysis of 21 Apiospora genomes using comparative genomics revels a genus with tremendous synthesis potential of carbohydrate active enzymes and secondary metabolites.</title>
        <authorList>
            <person name="Sorensen T."/>
        </authorList>
    </citation>
    <scope>NUCLEOTIDE SEQUENCE [LARGE SCALE GENOMIC DNA]</scope>
    <source>
        <strain evidence="2 3">CBS 135458</strain>
    </source>
</reference>
<evidence type="ECO:0000313" key="3">
    <source>
        <dbReference type="Proteomes" id="UP001480595"/>
    </source>
</evidence>
<dbReference type="PANTHER" id="PTHR35204:SF1">
    <property type="entry name" value="ENTEROTOXIN"/>
    <property type="match status" value="1"/>
</dbReference>
<sequence>MLVLGILALAVFLLGATANDTGQKGRKPIEPSLASSEANAFHIFNAIQSAGRLWGSALRHNGFSFFPAVMAKGTLLYHGDRHEQPPAGPEWLAFGIEHAEMFSRSHEKGQRQVQQQVRGLWEREEGGKNNSRGYLQMYTANRDVLLLYLDGMAAAKSHVGTLDSQDLVLRENRTGPWSDKMDELGRVRDICQIVIAWGFDGFVRSEIGHEVVYCDLSNGLNLLSSTRSFMPQDRLSAARLLLYQMARTASHEYDGLPRGQLRLDFSSMVSGFFFPIDISSTNPERPDLMRLGSASLNELKDIKSYLQDICLRPRRFTIDWQAITDSVVLRFSDWLALITTDKLSIGEFLEELGRITMLYIDAPSLPGDIYGEAKNHSEAFQRCKRHYLTPTYLVRKEWNADDYYIHAAVQAVTSDICQIILETRASFAALGRPRVATGVQIQMGPA</sequence>
<evidence type="ECO:0000256" key="1">
    <source>
        <dbReference type="SAM" id="SignalP"/>
    </source>
</evidence>
<dbReference type="Proteomes" id="UP001480595">
    <property type="component" value="Unassembled WGS sequence"/>
</dbReference>
<keyword evidence="3" id="KW-1185">Reference proteome</keyword>
<feature type="chain" id="PRO_5047052782" evidence="1">
    <location>
        <begin position="19"/>
        <end position="446"/>
    </location>
</feature>
<comment type="caution">
    <text evidence="2">The sequence shown here is derived from an EMBL/GenBank/DDBJ whole genome shotgun (WGS) entry which is preliminary data.</text>
</comment>
<dbReference type="EMBL" id="JAQQWL010000013">
    <property type="protein sequence ID" value="KAK8042610.1"/>
    <property type="molecule type" value="Genomic_DNA"/>
</dbReference>
<proteinExistence type="predicted"/>
<evidence type="ECO:0000313" key="2">
    <source>
        <dbReference type="EMBL" id="KAK8042610.1"/>
    </source>
</evidence>
<name>A0ABR1T7N0_9PEZI</name>
<feature type="signal peptide" evidence="1">
    <location>
        <begin position="1"/>
        <end position="18"/>
    </location>
</feature>
<organism evidence="2 3">
    <name type="scientific">Apiospora phragmitis</name>
    <dbReference type="NCBI Taxonomy" id="2905665"/>
    <lineage>
        <taxon>Eukaryota</taxon>
        <taxon>Fungi</taxon>
        <taxon>Dikarya</taxon>
        <taxon>Ascomycota</taxon>
        <taxon>Pezizomycotina</taxon>
        <taxon>Sordariomycetes</taxon>
        <taxon>Xylariomycetidae</taxon>
        <taxon>Amphisphaeriales</taxon>
        <taxon>Apiosporaceae</taxon>
        <taxon>Apiospora</taxon>
    </lineage>
</organism>